<dbReference type="InterPro" id="IPR032675">
    <property type="entry name" value="LRR_dom_sf"/>
</dbReference>
<keyword evidence="5" id="KW-1185">Reference proteome</keyword>
<organism evidence="4 5">
    <name type="scientific">Haematococcus lacustris</name>
    <name type="common">Green alga</name>
    <name type="synonym">Haematococcus pluvialis</name>
    <dbReference type="NCBI Taxonomy" id="44745"/>
    <lineage>
        <taxon>Eukaryota</taxon>
        <taxon>Viridiplantae</taxon>
        <taxon>Chlorophyta</taxon>
        <taxon>core chlorophytes</taxon>
        <taxon>Chlorophyceae</taxon>
        <taxon>CS clade</taxon>
        <taxon>Chlamydomonadales</taxon>
        <taxon>Haematococcaceae</taxon>
        <taxon>Haematococcus</taxon>
    </lineage>
</organism>
<feature type="non-terminal residue" evidence="4">
    <location>
        <position position="1"/>
    </location>
</feature>
<dbReference type="Gene3D" id="3.80.10.10">
    <property type="entry name" value="Ribonuclease Inhibitor"/>
    <property type="match status" value="2"/>
</dbReference>
<reference evidence="4 5" key="1">
    <citation type="submission" date="2020-02" db="EMBL/GenBank/DDBJ databases">
        <title>Draft genome sequence of Haematococcus lacustris strain NIES-144.</title>
        <authorList>
            <person name="Morimoto D."/>
            <person name="Nakagawa S."/>
            <person name="Yoshida T."/>
            <person name="Sawayama S."/>
        </authorList>
    </citation>
    <scope>NUCLEOTIDE SEQUENCE [LARGE SCALE GENOMIC DNA]</scope>
    <source>
        <strain evidence="4 5">NIES-144</strain>
    </source>
</reference>
<gene>
    <name evidence="4" type="ORF">HaLaN_29148</name>
</gene>
<dbReference type="PANTHER" id="PTHR48051:SF1">
    <property type="entry name" value="RAS SUPPRESSOR PROTEIN 1"/>
    <property type="match status" value="1"/>
</dbReference>
<comment type="caution">
    <text evidence="4">The sequence shown here is derived from an EMBL/GenBank/DDBJ whole genome shotgun (WGS) entry which is preliminary data.</text>
</comment>
<keyword evidence="3" id="KW-0677">Repeat</keyword>
<evidence type="ECO:0000256" key="1">
    <source>
        <dbReference type="ARBA" id="ARBA00004430"/>
    </source>
</evidence>
<name>A0A6A0AEM4_HAELA</name>
<sequence length="165" mass="18803">MKWYVLEVDLRYEMGLSALQHLKHLSVGCLGRTALASPALDSLQGLTSLECPANRLARLPPSLLQHSLLLSLDLASNGMHELPRTVRCLVHLRRLDLRTNQLKRTLYVSHNRLRELPEELSCLVSLTLLDASMNCLMLLPRHWERLKDLQCLMFNENKAGDATRL</sequence>
<dbReference type="InterPro" id="IPR050216">
    <property type="entry name" value="LRR_domain-containing"/>
</dbReference>
<dbReference type="PANTHER" id="PTHR48051">
    <property type="match status" value="1"/>
</dbReference>
<dbReference type="AlphaFoldDB" id="A0A6A0AEM4"/>
<dbReference type="Pfam" id="PF13855">
    <property type="entry name" value="LRR_8"/>
    <property type="match status" value="1"/>
</dbReference>
<keyword evidence="2" id="KW-0433">Leucine-rich repeat</keyword>
<dbReference type="InterPro" id="IPR001611">
    <property type="entry name" value="Leu-rich_rpt"/>
</dbReference>
<evidence type="ECO:0000256" key="2">
    <source>
        <dbReference type="ARBA" id="ARBA00022614"/>
    </source>
</evidence>
<dbReference type="Proteomes" id="UP000485058">
    <property type="component" value="Unassembled WGS sequence"/>
</dbReference>
<evidence type="ECO:0000313" key="5">
    <source>
        <dbReference type="Proteomes" id="UP000485058"/>
    </source>
</evidence>
<protein>
    <submittedName>
        <fullName evidence="4">Protein lap4 isoform X15</fullName>
    </submittedName>
</protein>
<proteinExistence type="predicted"/>
<evidence type="ECO:0000313" key="4">
    <source>
        <dbReference type="EMBL" id="GFH30317.1"/>
    </source>
</evidence>
<dbReference type="GO" id="GO:0005930">
    <property type="term" value="C:axoneme"/>
    <property type="evidence" value="ECO:0007669"/>
    <property type="project" value="UniProtKB-SubCell"/>
</dbReference>
<accession>A0A6A0AEM4</accession>
<dbReference type="SUPFAM" id="SSF52058">
    <property type="entry name" value="L domain-like"/>
    <property type="match status" value="1"/>
</dbReference>
<evidence type="ECO:0000256" key="3">
    <source>
        <dbReference type="ARBA" id="ARBA00022737"/>
    </source>
</evidence>
<comment type="subcellular location">
    <subcellularLocation>
        <location evidence="1">Cytoplasm</location>
        <location evidence="1">Cytoskeleton</location>
        <location evidence="1">Cilium axoneme</location>
    </subcellularLocation>
</comment>
<dbReference type="EMBL" id="BLLF01004828">
    <property type="protein sequence ID" value="GFH30317.1"/>
    <property type="molecule type" value="Genomic_DNA"/>
</dbReference>